<dbReference type="NCBIfam" id="NF008183">
    <property type="entry name" value="PRK10933.1"/>
    <property type="match status" value="1"/>
</dbReference>
<dbReference type="FunFam" id="3.90.400.10:FF:000002">
    <property type="entry name" value="Sucrose isomerase"/>
    <property type="match status" value="1"/>
</dbReference>
<dbReference type="Pfam" id="PF23915">
    <property type="entry name" value="SusG_C"/>
    <property type="match status" value="1"/>
</dbReference>
<proteinExistence type="inferred from homology"/>
<dbReference type="SUPFAM" id="SSF51011">
    <property type="entry name" value="Glycosyl hydrolase domain"/>
    <property type="match status" value="1"/>
</dbReference>
<gene>
    <name evidence="5" type="ORF">VUQ07_05880</name>
</gene>
<reference evidence="5" key="1">
    <citation type="submission" date="2023-12" db="EMBL/GenBank/DDBJ databases">
        <title>Dolosigranulum savutii sp. nov. isolated from human upper respiratory samples collected in Botswana.</title>
        <authorList>
            <person name="Kelly M.S."/>
        </authorList>
    </citation>
    <scope>NUCLEOTIDE SEQUENCE</scope>
    <source>
        <strain evidence="5">MSK211</strain>
    </source>
</reference>
<dbReference type="GO" id="GO:0009313">
    <property type="term" value="P:oligosaccharide catabolic process"/>
    <property type="evidence" value="ECO:0007669"/>
    <property type="project" value="TreeGrafter"/>
</dbReference>
<accession>A0AB74U5Q9</accession>
<dbReference type="FunFam" id="3.20.20.80:FF:000064">
    <property type="entry name" value="Oligo-1,6-glucosidase"/>
    <property type="match status" value="1"/>
</dbReference>
<dbReference type="SMART" id="SM00642">
    <property type="entry name" value="Aamy"/>
    <property type="match status" value="1"/>
</dbReference>
<dbReference type="InterPro" id="IPR045857">
    <property type="entry name" value="O16G_dom_2"/>
</dbReference>
<name>A0AB74U5Q9_9LACT</name>
<dbReference type="InterPro" id="IPR017853">
    <property type="entry name" value="GH"/>
</dbReference>
<sequence>MFMSWWKKAVVYQVYPKSFNDTTGSGVGDLAGITEKLDYLKELGITVIWLSPVYESPGDDNGYDISNYEQIDPAFGTMEDMEQLIVEAKKRGIYIVMDLVVNHTSDEHEWFEEAKSSRDNPYRDYYIWRDPVDGGVPNDLQSTFGGSAWEYSEETGQYYLHLFSKKQPDLNWENLAMRQDVYQMMNFWLDKGIGGFRLDVIDLIGKQPDQLVTADGPKLHEYLQEMNEATFGHQDVLTVGETWSATVQNAKQYSNPDGSELSMVFQFEHILLDQQDDGEKWDLKPLNLVDLKRTLAKWQTELGDEGWNSLFWNNHDTPRIVSRWGNDKEYRQESAKLFAILLHLMKGTPYIYQGEEIGMTNYEMTSLDDIYDIESINMYHERLAAGHSEADILTSINAKGRDHARTPMQWRGDQAHAGFTVGRPWIPVNDNFTEINVAQNLAEKDSVFATYQQLIQYRRDHDIVVKGDFQLLYPDHPAVFAYKRQWQDDAFVVFANVSEEVQTVDVAKLSLNDVIINNYDEVTVRDGQLTLAPYQAIAITID</sequence>
<dbReference type="EMBL" id="CP142436">
    <property type="protein sequence ID" value="XBC50797.1"/>
    <property type="molecule type" value="Genomic_DNA"/>
</dbReference>
<dbReference type="InterPro" id="IPR056300">
    <property type="entry name" value="SusG-like_C"/>
</dbReference>
<dbReference type="GO" id="GO:0004556">
    <property type="term" value="F:alpha-amylase activity"/>
    <property type="evidence" value="ECO:0007669"/>
    <property type="project" value="TreeGrafter"/>
</dbReference>
<dbReference type="PANTHER" id="PTHR10357">
    <property type="entry name" value="ALPHA-AMYLASE FAMILY MEMBER"/>
    <property type="match status" value="1"/>
</dbReference>
<dbReference type="CDD" id="cd11333">
    <property type="entry name" value="AmyAc_SI_OligoGlu_DGase"/>
    <property type="match status" value="1"/>
</dbReference>
<dbReference type="Gene3D" id="2.60.40.1180">
    <property type="entry name" value="Golgi alpha-mannosidase II"/>
    <property type="match status" value="1"/>
</dbReference>
<comment type="similarity">
    <text evidence="1">Belongs to the glycosyl hydrolase 13 family.</text>
</comment>
<keyword evidence="2" id="KW-0378">Hydrolase</keyword>
<keyword evidence="3" id="KW-0326">Glycosidase</keyword>
<dbReference type="Pfam" id="PF00128">
    <property type="entry name" value="Alpha-amylase"/>
    <property type="match status" value="1"/>
</dbReference>
<feature type="domain" description="Glycosyl hydrolase family 13 catalytic" evidence="4">
    <location>
        <begin position="13"/>
        <end position="405"/>
    </location>
</feature>
<protein>
    <submittedName>
        <fullName evidence="5">Alpha-glucosidase</fullName>
    </submittedName>
</protein>
<evidence type="ECO:0000259" key="4">
    <source>
        <dbReference type="SMART" id="SM00642"/>
    </source>
</evidence>
<organism evidence="5">
    <name type="scientific">Dolosigranulum savutiense</name>
    <dbReference type="NCBI Taxonomy" id="3110288"/>
    <lineage>
        <taxon>Bacteria</taxon>
        <taxon>Bacillati</taxon>
        <taxon>Bacillota</taxon>
        <taxon>Bacilli</taxon>
        <taxon>Lactobacillales</taxon>
        <taxon>Carnobacteriaceae</taxon>
        <taxon>Dolosigranulum</taxon>
    </lineage>
</organism>
<dbReference type="Gene3D" id="3.20.20.80">
    <property type="entry name" value="Glycosidases"/>
    <property type="match status" value="1"/>
</dbReference>
<dbReference type="PANTHER" id="PTHR10357:SF179">
    <property type="entry name" value="NEUTRAL AND BASIC AMINO ACID TRANSPORT PROTEIN RBAT"/>
    <property type="match status" value="1"/>
</dbReference>
<dbReference type="SUPFAM" id="SSF51445">
    <property type="entry name" value="(Trans)glycosidases"/>
    <property type="match status" value="1"/>
</dbReference>
<dbReference type="AlphaFoldDB" id="A0AB74U5Q9"/>
<evidence type="ECO:0000256" key="2">
    <source>
        <dbReference type="ARBA" id="ARBA00022801"/>
    </source>
</evidence>
<dbReference type="RefSeq" id="WP_347299005.1">
    <property type="nucleotide sequence ID" value="NZ_CP142436.1"/>
</dbReference>
<evidence type="ECO:0000256" key="3">
    <source>
        <dbReference type="ARBA" id="ARBA00023295"/>
    </source>
</evidence>
<evidence type="ECO:0000256" key="1">
    <source>
        <dbReference type="ARBA" id="ARBA00008061"/>
    </source>
</evidence>
<dbReference type="InterPro" id="IPR013780">
    <property type="entry name" value="Glyco_hydro_b"/>
</dbReference>
<dbReference type="InterPro" id="IPR006047">
    <property type="entry name" value="GH13_cat_dom"/>
</dbReference>
<evidence type="ECO:0000313" key="5">
    <source>
        <dbReference type="EMBL" id="XBC50797.1"/>
    </source>
</evidence>
<dbReference type="Gene3D" id="3.90.400.10">
    <property type="entry name" value="Oligo-1,6-glucosidase, Domain 2"/>
    <property type="match status" value="1"/>
</dbReference>